<dbReference type="AlphaFoldDB" id="A0AB39SBX3"/>
<organism evidence="1">
    <name type="scientific">Streptomyces sp. R35</name>
    <dbReference type="NCBI Taxonomy" id="3238630"/>
    <lineage>
        <taxon>Bacteria</taxon>
        <taxon>Bacillati</taxon>
        <taxon>Actinomycetota</taxon>
        <taxon>Actinomycetes</taxon>
        <taxon>Kitasatosporales</taxon>
        <taxon>Streptomycetaceae</taxon>
        <taxon>Streptomyces</taxon>
    </lineage>
</organism>
<reference evidence="1" key="1">
    <citation type="submission" date="2024-07" db="EMBL/GenBank/DDBJ databases">
        <authorList>
            <person name="Yu S.T."/>
        </authorList>
    </citation>
    <scope>NUCLEOTIDE SEQUENCE</scope>
    <source>
        <strain evidence="1">R35</strain>
    </source>
</reference>
<proteinExistence type="predicted"/>
<gene>
    <name evidence="1" type="ORF">AB5J50_29675</name>
</gene>
<name>A0AB39SBX3_9ACTN</name>
<protein>
    <submittedName>
        <fullName evidence="1">Uncharacterized protein</fullName>
    </submittedName>
</protein>
<accession>A0AB39SBX3</accession>
<dbReference type="RefSeq" id="WP_369261261.1">
    <property type="nucleotide sequence ID" value="NZ_CP163440.1"/>
</dbReference>
<evidence type="ECO:0000313" key="1">
    <source>
        <dbReference type="EMBL" id="XDQ64660.1"/>
    </source>
</evidence>
<dbReference type="EMBL" id="CP163440">
    <property type="protein sequence ID" value="XDQ64660.1"/>
    <property type="molecule type" value="Genomic_DNA"/>
</dbReference>
<sequence length="184" mass="20578">MLIARSLQEAHLYMDLHACVCGAEEFDRQHRLEDRDGVLVTVYEGVCPQCGRTRSFEFALAGEQPPAPPVFGGPEPSRIIDPGEFLWIGDRVSTESGLRLLNTPLAEHRAIRPATAYAIAAFEEVAKFLPEGAGRIPEERFTSERGREVYAKDPTRFTRKEIDAALELKRKILADIDRFSPPQG</sequence>